<dbReference type="PANTHER" id="PTHR13454:SF11">
    <property type="entry name" value="PROTEIN MCM10 HOMOLOG"/>
    <property type="match status" value="1"/>
</dbReference>
<accession>Q010V0</accession>
<evidence type="ECO:0000313" key="12">
    <source>
        <dbReference type="Proteomes" id="UP000009170"/>
    </source>
</evidence>
<organism evidence="11 12">
    <name type="scientific">Ostreococcus tauri</name>
    <name type="common">Marine green alga</name>
    <dbReference type="NCBI Taxonomy" id="70448"/>
    <lineage>
        <taxon>Eukaryota</taxon>
        <taxon>Viridiplantae</taxon>
        <taxon>Chlorophyta</taxon>
        <taxon>Mamiellophyceae</taxon>
        <taxon>Mamiellales</taxon>
        <taxon>Bathycoccaceae</taxon>
        <taxon>Ostreococcus</taxon>
    </lineage>
</organism>
<evidence type="ECO:0000256" key="4">
    <source>
        <dbReference type="ARBA" id="ARBA00022705"/>
    </source>
</evidence>
<keyword evidence="8" id="KW-0539">Nucleus</keyword>
<feature type="domain" description="Replication factor Mcm10 C-terminal" evidence="10">
    <location>
        <begin position="194"/>
        <end position="589"/>
    </location>
</feature>
<dbReference type="InterPro" id="IPR012340">
    <property type="entry name" value="NA-bd_OB-fold"/>
</dbReference>
<dbReference type="Pfam" id="PF22379">
    <property type="entry name" value="OB_MCM10"/>
    <property type="match status" value="1"/>
</dbReference>
<dbReference type="InParanoid" id="Q010V0"/>
<evidence type="ECO:0000256" key="9">
    <source>
        <dbReference type="SAM" id="MobiDB-lite"/>
    </source>
</evidence>
<dbReference type="STRING" id="70448.Q010V0"/>
<gene>
    <name evidence="11" type="ORF">OT_ostta09g04260</name>
</gene>
<dbReference type="GO" id="GO:0003688">
    <property type="term" value="F:DNA replication origin binding"/>
    <property type="evidence" value="ECO:0007669"/>
    <property type="project" value="TreeGrafter"/>
</dbReference>
<keyword evidence="7" id="KW-0862">Zinc</keyword>
<dbReference type="Pfam" id="PF09329">
    <property type="entry name" value="zf-primase"/>
    <property type="match status" value="1"/>
</dbReference>
<dbReference type="PANTHER" id="PTHR13454">
    <property type="entry name" value="PROTEIN MCM10 HOMOLOG"/>
    <property type="match status" value="1"/>
</dbReference>
<feature type="compositionally biased region" description="Polar residues" evidence="9">
    <location>
        <begin position="422"/>
        <end position="431"/>
    </location>
</feature>
<dbReference type="GO" id="GO:0008270">
    <property type="term" value="F:zinc ion binding"/>
    <property type="evidence" value="ECO:0007669"/>
    <property type="project" value="UniProtKB-KW"/>
</dbReference>
<keyword evidence="12" id="KW-1185">Reference proteome</keyword>
<evidence type="ECO:0000256" key="5">
    <source>
        <dbReference type="ARBA" id="ARBA00022723"/>
    </source>
</evidence>
<dbReference type="OrthoDB" id="498800at2759"/>
<dbReference type="GO" id="GO:0003697">
    <property type="term" value="F:single-stranded DNA binding"/>
    <property type="evidence" value="ECO:0007669"/>
    <property type="project" value="InterPro"/>
</dbReference>
<feature type="region of interest" description="Disordered" evidence="9">
    <location>
        <begin position="404"/>
        <end position="434"/>
    </location>
</feature>
<dbReference type="KEGG" id="ota:OT_ostta09g04260"/>
<name>Q010V0_OSTTA</name>
<dbReference type="AlphaFoldDB" id="Q010V0"/>
<comment type="similarity">
    <text evidence="2">Belongs to the MCM10 family.</text>
</comment>
<evidence type="ECO:0000256" key="3">
    <source>
        <dbReference type="ARBA" id="ARBA00017770"/>
    </source>
</evidence>
<evidence type="ECO:0000313" key="11">
    <source>
        <dbReference type="EMBL" id="CAL55580.1"/>
    </source>
</evidence>
<dbReference type="GO" id="GO:0043596">
    <property type="term" value="C:nuclear replication fork"/>
    <property type="evidence" value="ECO:0007669"/>
    <property type="project" value="TreeGrafter"/>
</dbReference>
<keyword evidence="5" id="KW-0479">Metal-binding</keyword>
<dbReference type="GO" id="GO:0006270">
    <property type="term" value="P:DNA replication initiation"/>
    <property type="evidence" value="ECO:0007669"/>
    <property type="project" value="InterPro"/>
</dbReference>
<dbReference type="GeneID" id="9831837"/>
<proteinExistence type="inferred from homology"/>
<evidence type="ECO:0000256" key="8">
    <source>
        <dbReference type="ARBA" id="ARBA00023242"/>
    </source>
</evidence>
<dbReference type="InterPro" id="IPR015411">
    <property type="entry name" value="Rep_factor_Mcm10_C"/>
</dbReference>
<dbReference type="Gene3D" id="2.40.50.140">
    <property type="entry name" value="Nucleic acid-binding proteins"/>
    <property type="match status" value="1"/>
</dbReference>
<dbReference type="SMART" id="SM01280">
    <property type="entry name" value="Mcm10"/>
    <property type="match status" value="1"/>
</dbReference>
<comment type="subcellular location">
    <subcellularLocation>
        <location evidence="1">Nucleus</location>
    </subcellularLocation>
</comment>
<keyword evidence="4" id="KW-0235">DNA replication</keyword>
<protein>
    <recommendedName>
        <fullName evidence="3">Protein MCM10 homolog</fullName>
    </recommendedName>
</protein>
<dbReference type="EMBL" id="CAID01000009">
    <property type="protein sequence ID" value="CAL55580.1"/>
    <property type="molecule type" value="Genomic_DNA"/>
</dbReference>
<sequence length="594" mass="64172">MLARGGATTEGATESVSGLRISNRTVSGAVVRQRFSERRAMTAREVATASSASFVSGKHGFVGVVCEATRRIGNDGRAYGTWRVSDLGSGGGEVTVNVFGDAFDAHHPERDDGRGSGGVVGMIWAVFDAAWYKRGHVSTREAGQLMKIGAATDFALCKAKRRDGQPCTKAVNASVCAFCEFHVPKAIREVASAQRAMTGKRNANDDFKASLQKHGAAMNKAAATGQSHMTQPGQGAMFGAPPPSARARDILTRTGGALPRQPFTSKRSGATGPSLGDKRAKTVSLDDEDLEFEDDEATLKILAKQHASSIAQARKDADLAKQRAAAERLKATGLTLAKPDPNDTSAKKPTPGTIRADPKPLPDALKTHGLQTNTMAQLEKKLKAETTRRMELERENAELRRQLAEARGEKPGSDRVVMGDMSNRNSKSFGNENKAPVLKSRYDDDAREEDVDTMMTRMDALQERDQLAAQLALKRETNVKVYHCSQCQKKTRFFDSSTCAGHRSCVTQIESIMRYFKCKGCNQTNTTFDALMPKACERNGCSSIVFERVTAADVTAAAKPRKDEMTAGELASREALAPRGVEHGFRLDTIHGAS</sequence>
<comment type="caution">
    <text evidence="11">The sequence shown here is derived from an EMBL/GenBank/DDBJ whole genome shotgun (WGS) entry which is preliminary data.</text>
</comment>
<feature type="region of interest" description="Disordered" evidence="9">
    <location>
        <begin position="335"/>
        <end position="361"/>
    </location>
</feature>
<evidence type="ECO:0000259" key="10">
    <source>
        <dbReference type="SMART" id="SM01280"/>
    </source>
</evidence>
<evidence type="ECO:0000256" key="6">
    <source>
        <dbReference type="ARBA" id="ARBA00022771"/>
    </source>
</evidence>
<dbReference type="InterPro" id="IPR055065">
    <property type="entry name" value="OB_MCM10"/>
</dbReference>
<dbReference type="OMA" id="FRLDTIH"/>
<keyword evidence="6" id="KW-0863">Zinc-finger</keyword>
<dbReference type="RefSeq" id="XP_003081411.1">
    <property type="nucleotide sequence ID" value="XM_003081363.1"/>
</dbReference>
<evidence type="ECO:0000256" key="2">
    <source>
        <dbReference type="ARBA" id="ARBA00009679"/>
    </source>
</evidence>
<evidence type="ECO:0000256" key="1">
    <source>
        <dbReference type="ARBA" id="ARBA00004123"/>
    </source>
</evidence>
<reference evidence="11 12" key="2">
    <citation type="journal article" date="2014" name="BMC Genomics">
        <title>An improved genome of the model marine alga Ostreococcus tauri unfolds by assessing Illumina de novo assemblies.</title>
        <authorList>
            <person name="Blanc-Mathieu R."/>
            <person name="Verhelst B."/>
            <person name="Derelle E."/>
            <person name="Rombauts S."/>
            <person name="Bouget F.Y."/>
            <person name="Carre I."/>
            <person name="Chateau A."/>
            <person name="Eyre-Walker A."/>
            <person name="Grimsley N."/>
            <person name="Moreau H."/>
            <person name="Piegu B."/>
            <person name="Rivals E."/>
            <person name="Schackwitz W."/>
            <person name="Van de Peer Y."/>
            <person name="Piganeau G."/>
        </authorList>
    </citation>
    <scope>NUCLEOTIDE SEQUENCE [LARGE SCALE GENOMIC DNA]</scope>
    <source>
        <strain evidence="12">OTTH 0595 / CCAP 157/2 / RCC745</strain>
    </source>
</reference>
<dbReference type="InterPro" id="IPR040184">
    <property type="entry name" value="Mcm10"/>
</dbReference>
<feature type="compositionally biased region" description="Basic and acidic residues" evidence="9">
    <location>
        <begin position="404"/>
        <end position="413"/>
    </location>
</feature>
<dbReference type="Proteomes" id="UP000009170">
    <property type="component" value="Unassembled WGS sequence"/>
</dbReference>
<reference evidence="12" key="1">
    <citation type="journal article" date="2006" name="Proc. Natl. Acad. Sci. U.S.A.">
        <title>Genome analysis of the smallest free-living eukaryote Ostreococcus tauri unveils many unique features.</title>
        <authorList>
            <person name="Derelle E."/>
            <person name="Ferraz C."/>
            <person name="Rombauts S."/>
            <person name="Rouze P."/>
            <person name="Worden A.Z."/>
            <person name="Robbens S."/>
            <person name="Partensky F."/>
            <person name="Degroeve S."/>
            <person name="Echeynie S."/>
            <person name="Cooke R."/>
            <person name="Saeys Y."/>
            <person name="Wuyts J."/>
            <person name="Jabbari K."/>
            <person name="Bowler C."/>
            <person name="Panaud O."/>
            <person name="Piegu B."/>
            <person name="Ball S.G."/>
            <person name="Ral J.-P."/>
            <person name="Bouget F.-Y."/>
            <person name="Piganeau G."/>
            <person name="De Baets B."/>
            <person name="Picard A."/>
            <person name="Delseny M."/>
            <person name="Demaille J."/>
            <person name="Van de Peer Y."/>
            <person name="Moreau H."/>
        </authorList>
    </citation>
    <scope>NUCLEOTIDE SEQUENCE [LARGE SCALE GENOMIC DNA]</scope>
    <source>
        <strain evidence="12">OTTH 0595 / CCAP 157/2 / RCC745</strain>
    </source>
</reference>
<evidence type="ECO:0000256" key="7">
    <source>
        <dbReference type="ARBA" id="ARBA00022833"/>
    </source>
</evidence>
<dbReference type="InterPro" id="IPR015408">
    <property type="entry name" value="Znf_Mcm10/DnaG"/>
</dbReference>
<feature type="region of interest" description="Disordered" evidence="9">
    <location>
        <begin position="256"/>
        <end position="281"/>
    </location>
</feature>